<comment type="function">
    <text evidence="14">Converts trimethyllysine (TML) into hydroxytrimethyllysine (HTML).</text>
</comment>
<feature type="domain" description="TauD/TfdA-like" evidence="16">
    <location>
        <begin position="149"/>
        <end position="381"/>
    </location>
</feature>
<name>A0ABR2W5X0_9FUNG</name>
<feature type="domain" description="Gamma-butyrobetaine hydroxylase-like N-terminal" evidence="17">
    <location>
        <begin position="15"/>
        <end position="94"/>
    </location>
</feature>
<evidence type="ECO:0000256" key="12">
    <source>
        <dbReference type="ARBA" id="ARBA00031778"/>
    </source>
</evidence>
<dbReference type="PANTHER" id="PTHR10696:SF51">
    <property type="entry name" value="TRIMETHYLLYSINE DIOXYGENASE, MITOCHONDRIAL"/>
    <property type="match status" value="1"/>
</dbReference>
<dbReference type="Gene3D" id="3.60.130.10">
    <property type="entry name" value="Clavaminate synthase-like"/>
    <property type="match status" value="1"/>
</dbReference>
<comment type="similarity">
    <text evidence="4">Belongs to the gamma-BBH/TMLD family.</text>
</comment>
<comment type="caution">
    <text evidence="18">The sequence shown here is derived from an EMBL/GenBank/DDBJ whole genome shotgun (WGS) entry which is preliminary data.</text>
</comment>
<dbReference type="Pfam" id="PF02668">
    <property type="entry name" value="TauD"/>
    <property type="match status" value="1"/>
</dbReference>
<dbReference type="SUPFAM" id="SSF51197">
    <property type="entry name" value="Clavaminate synthase-like"/>
    <property type="match status" value="1"/>
</dbReference>
<dbReference type="InterPro" id="IPR050411">
    <property type="entry name" value="AlphaKG_dependent_hydroxylases"/>
</dbReference>
<comment type="pathway">
    <text evidence="3">Amine and polyamine biosynthesis; carnitine biosynthesis.</text>
</comment>
<evidence type="ECO:0000256" key="2">
    <source>
        <dbReference type="ARBA" id="ARBA00001961"/>
    </source>
</evidence>
<accession>A0ABR2W5X0</accession>
<comment type="cofactor">
    <cofactor evidence="1">
        <name>Fe(2+)</name>
        <dbReference type="ChEBI" id="CHEBI:29033"/>
    </cofactor>
</comment>
<evidence type="ECO:0000256" key="7">
    <source>
        <dbReference type="ARBA" id="ARBA00022873"/>
    </source>
</evidence>
<evidence type="ECO:0000256" key="15">
    <source>
        <dbReference type="ARBA" id="ARBA00049334"/>
    </source>
</evidence>
<keyword evidence="10" id="KW-0408">Iron</keyword>
<evidence type="ECO:0000256" key="9">
    <source>
        <dbReference type="ARBA" id="ARBA00023002"/>
    </source>
</evidence>
<evidence type="ECO:0000256" key="5">
    <source>
        <dbReference type="ARBA" id="ARBA00012267"/>
    </source>
</evidence>
<evidence type="ECO:0000313" key="19">
    <source>
        <dbReference type="Proteomes" id="UP001479436"/>
    </source>
</evidence>
<dbReference type="Proteomes" id="UP001479436">
    <property type="component" value="Unassembled WGS sequence"/>
</dbReference>
<evidence type="ECO:0000259" key="16">
    <source>
        <dbReference type="Pfam" id="PF02668"/>
    </source>
</evidence>
<keyword evidence="19" id="KW-1185">Reference proteome</keyword>
<evidence type="ECO:0000256" key="14">
    <source>
        <dbReference type="ARBA" id="ARBA00046008"/>
    </source>
</evidence>
<sequence>MIPNTTSAAINSTYLRVFFPGSDNHADFHHFWLRHNCPCFNGCRHPQTGERVVDSSQIPLIVTPSRVVDSNEKEDGITVEWDDGHISTYSFTFLDEYAYARNRTATPRPISDGSKVEIDFQEYLEQYPPAEEDINAGQPLSAEGLKAYSRAIATLFKQHGAVVIRNRGLDTEQIIHDFIAKDKEVISSHFGRIEDLRTNNKTNSNTDQLGYTNHGVDLHTDLPYLEEAPGIQFLQCINPATEGGDSYLVNSVQAAYYLRNELDRHAFDLLASVPIRFDRKQSKYQKSLNTPIIELAPGSTIDEPKITKIRYSYFTMAPHQTSFELMEEWYRAYNRFSAFVRDPENQLRFSLKSGDLIVYDNYRMLHARTGFSGPRHFRGVYLDTKDFLAHVDV</sequence>
<comment type="cofactor">
    <cofactor evidence="2">
        <name>L-ascorbate</name>
        <dbReference type="ChEBI" id="CHEBI:38290"/>
    </cofactor>
</comment>
<evidence type="ECO:0000256" key="3">
    <source>
        <dbReference type="ARBA" id="ARBA00005022"/>
    </source>
</evidence>
<proteinExistence type="inferred from homology"/>
<organism evidence="18 19">
    <name type="scientific">Basidiobolus ranarum</name>
    <dbReference type="NCBI Taxonomy" id="34480"/>
    <lineage>
        <taxon>Eukaryota</taxon>
        <taxon>Fungi</taxon>
        <taxon>Fungi incertae sedis</taxon>
        <taxon>Zoopagomycota</taxon>
        <taxon>Entomophthoromycotina</taxon>
        <taxon>Basidiobolomycetes</taxon>
        <taxon>Basidiobolales</taxon>
        <taxon>Basidiobolaceae</taxon>
        <taxon>Basidiobolus</taxon>
    </lineage>
</organism>
<dbReference type="EC" id="1.14.11.8" evidence="5"/>
<evidence type="ECO:0000256" key="11">
    <source>
        <dbReference type="ARBA" id="ARBA00030363"/>
    </source>
</evidence>
<dbReference type="Gene3D" id="3.30.2020.30">
    <property type="match status" value="1"/>
</dbReference>
<keyword evidence="8" id="KW-0223">Dioxygenase</keyword>
<reference evidence="18 19" key="1">
    <citation type="submission" date="2023-04" db="EMBL/GenBank/DDBJ databases">
        <title>Genome of Basidiobolus ranarum AG-B5.</title>
        <authorList>
            <person name="Stajich J.E."/>
            <person name="Carter-House D."/>
            <person name="Gryganskyi A."/>
        </authorList>
    </citation>
    <scope>NUCLEOTIDE SEQUENCE [LARGE SCALE GENOMIC DNA]</scope>
    <source>
        <strain evidence="18 19">AG-B5</strain>
    </source>
</reference>
<evidence type="ECO:0000313" key="18">
    <source>
        <dbReference type="EMBL" id="KAK9721136.1"/>
    </source>
</evidence>
<dbReference type="PANTHER" id="PTHR10696">
    <property type="entry name" value="GAMMA-BUTYROBETAINE HYDROXYLASE-RELATED"/>
    <property type="match status" value="1"/>
</dbReference>
<evidence type="ECO:0000256" key="1">
    <source>
        <dbReference type="ARBA" id="ARBA00001954"/>
    </source>
</evidence>
<dbReference type="InterPro" id="IPR042098">
    <property type="entry name" value="TauD-like_sf"/>
</dbReference>
<evidence type="ECO:0000256" key="13">
    <source>
        <dbReference type="ARBA" id="ARBA00032283"/>
    </source>
</evidence>
<gene>
    <name evidence="18" type="ORF">K7432_003664</name>
</gene>
<evidence type="ECO:0000256" key="8">
    <source>
        <dbReference type="ARBA" id="ARBA00022964"/>
    </source>
</evidence>
<keyword evidence="7" id="KW-0124">Carnitine biosynthesis</keyword>
<evidence type="ECO:0000256" key="6">
    <source>
        <dbReference type="ARBA" id="ARBA00022723"/>
    </source>
</evidence>
<protein>
    <recommendedName>
        <fullName evidence="5">trimethyllysine dioxygenase</fullName>
        <ecNumber evidence="5">1.14.11.8</ecNumber>
    </recommendedName>
    <alternativeName>
        <fullName evidence="12">Epsilon-trimethyllysine 2-oxoglutarate dioxygenase</fullName>
    </alternativeName>
    <alternativeName>
        <fullName evidence="11">TML hydroxylase</fullName>
    </alternativeName>
    <alternativeName>
        <fullName evidence="13">TML-alpha-ketoglutarate dioxygenase</fullName>
    </alternativeName>
</protein>
<dbReference type="Pfam" id="PF06155">
    <property type="entry name" value="GBBH-like_N"/>
    <property type="match status" value="1"/>
</dbReference>
<dbReference type="InterPro" id="IPR038492">
    <property type="entry name" value="GBBH-like_N_sf"/>
</dbReference>
<evidence type="ECO:0000256" key="4">
    <source>
        <dbReference type="ARBA" id="ARBA00008654"/>
    </source>
</evidence>
<dbReference type="InterPro" id="IPR010376">
    <property type="entry name" value="GBBH-like_N"/>
</dbReference>
<keyword evidence="9" id="KW-0560">Oxidoreductase</keyword>
<dbReference type="InterPro" id="IPR003819">
    <property type="entry name" value="TauD/TfdA-like"/>
</dbReference>
<keyword evidence="6" id="KW-0479">Metal-binding</keyword>
<evidence type="ECO:0000256" key="10">
    <source>
        <dbReference type="ARBA" id="ARBA00023004"/>
    </source>
</evidence>
<dbReference type="EMBL" id="JASJQH010006990">
    <property type="protein sequence ID" value="KAK9721136.1"/>
    <property type="molecule type" value="Genomic_DNA"/>
</dbReference>
<comment type="catalytic activity">
    <reaction evidence="15">
        <text>N(6),N(6),N(6)-trimethyl-L-lysine + 2-oxoglutarate + O2 = (3S)-3-hydroxy-N(6),N(6),N(6)-trimethyl-L-lysine + succinate + CO2</text>
        <dbReference type="Rhea" id="RHEA:14181"/>
        <dbReference type="ChEBI" id="CHEBI:15379"/>
        <dbReference type="ChEBI" id="CHEBI:16526"/>
        <dbReference type="ChEBI" id="CHEBI:16810"/>
        <dbReference type="ChEBI" id="CHEBI:30031"/>
        <dbReference type="ChEBI" id="CHEBI:58100"/>
        <dbReference type="ChEBI" id="CHEBI:141499"/>
        <dbReference type="EC" id="1.14.11.8"/>
    </reaction>
</comment>
<evidence type="ECO:0000259" key="17">
    <source>
        <dbReference type="Pfam" id="PF06155"/>
    </source>
</evidence>